<keyword evidence="1" id="KW-0472">Membrane</keyword>
<protein>
    <submittedName>
        <fullName evidence="2">Uncharacterized protein</fullName>
    </submittedName>
</protein>
<dbReference type="RefSeq" id="WP_224524207.1">
    <property type="nucleotide sequence ID" value="NZ_JAIUJR010000001.1"/>
</dbReference>
<evidence type="ECO:0000313" key="2">
    <source>
        <dbReference type="EMBL" id="MCA0131129.1"/>
    </source>
</evidence>
<feature type="transmembrane region" description="Helical" evidence="1">
    <location>
        <begin position="60"/>
        <end position="78"/>
    </location>
</feature>
<dbReference type="Proteomes" id="UP001198901">
    <property type="component" value="Unassembled WGS sequence"/>
</dbReference>
<name>A0ABS7XNQ1_9FLAO</name>
<feature type="transmembrane region" description="Helical" evidence="1">
    <location>
        <begin position="21"/>
        <end position="48"/>
    </location>
</feature>
<feature type="transmembrane region" description="Helical" evidence="1">
    <location>
        <begin position="99"/>
        <end position="119"/>
    </location>
</feature>
<keyword evidence="1" id="KW-0812">Transmembrane</keyword>
<evidence type="ECO:0000313" key="3">
    <source>
        <dbReference type="Proteomes" id="UP001198901"/>
    </source>
</evidence>
<reference evidence="3" key="1">
    <citation type="submission" date="2023-07" db="EMBL/GenBank/DDBJ databases">
        <authorList>
            <person name="Yue Y."/>
        </authorList>
    </citation>
    <scope>NUCLEOTIDE SEQUENCE [LARGE SCALE GENOMIC DNA]</scope>
    <source>
        <strain evidence="3">D23</strain>
    </source>
</reference>
<organism evidence="2 3">
    <name type="scientific">Winogradskyella alexanderae</name>
    <dbReference type="NCBI Taxonomy" id="2877123"/>
    <lineage>
        <taxon>Bacteria</taxon>
        <taxon>Pseudomonadati</taxon>
        <taxon>Bacteroidota</taxon>
        <taxon>Flavobacteriia</taxon>
        <taxon>Flavobacteriales</taxon>
        <taxon>Flavobacteriaceae</taxon>
        <taxon>Winogradskyella</taxon>
    </lineage>
</organism>
<evidence type="ECO:0000256" key="1">
    <source>
        <dbReference type="SAM" id="Phobius"/>
    </source>
</evidence>
<comment type="caution">
    <text evidence="2">The sequence shown here is derived from an EMBL/GenBank/DDBJ whole genome shotgun (WGS) entry which is preliminary data.</text>
</comment>
<keyword evidence="3" id="KW-1185">Reference proteome</keyword>
<accession>A0ABS7XNQ1</accession>
<gene>
    <name evidence="2" type="ORF">LBU54_00930</name>
</gene>
<sequence>MLDNFYIAILKYYKTGFRRKSLTIALFYINFLELAILLLLGTFFLAFAKQMKLATMSSTKFWWLFILVSVFVVFKNWMRYNGKKRNVLGVKTKGKLMSIYLLWILPFASLILAFILYQVQ</sequence>
<keyword evidence="1" id="KW-1133">Transmembrane helix</keyword>
<proteinExistence type="predicted"/>
<dbReference type="EMBL" id="JAIUJR010000001">
    <property type="protein sequence ID" value="MCA0131129.1"/>
    <property type="molecule type" value="Genomic_DNA"/>
</dbReference>